<dbReference type="GO" id="GO:0007155">
    <property type="term" value="P:cell adhesion"/>
    <property type="evidence" value="ECO:0007669"/>
    <property type="project" value="InterPro"/>
</dbReference>
<feature type="domain" description="Spore coat protein U/FanG" evidence="2">
    <location>
        <begin position="71"/>
        <end position="194"/>
    </location>
</feature>
<feature type="compositionally biased region" description="Polar residues" evidence="1">
    <location>
        <begin position="322"/>
        <end position="347"/>
    </location>
</feature>
<dbReference type="PANTHER" id="PTHR37089:SF3">
    <property type="entry name" value="EXPORTED PROTEIN"/>
    <property type="match status" value="1"/>
</dbReference>
<proteinExistence type="predicted"/>
<dbReference type="Gene3D" id="2.60.40.1090">
    <property type="entry name" value="Fimbrial-type adhesion domain"/>
    <property type="match status" value="1"/>
</dbReference>
<reference evidence="3 4" key="1">
    <citation type="submission" date="2017-12" db="EMBL/GenBank/DDBJ databases">
        <title>Phylogenetic diversity of female urinary microbiome.</title>
        <authorList>
            <person name="Thomas-White K."/>
            <person name="Wolfe A.J."/>
        </authorList>
    </citation>
    <scope>NUCLEOTIDE SEQUENCE [LARGE SCALE GENOMIC DNA]</scope>
    <source>
        <strain evidence="3 4">UMB0321</strain>
    </source>
</reference>
<sequence>MQIIHAHSAKGRLKINTADFIQPLRLLPKTIFAAALWLMFSPAQAWAHNGIVGDYMKCTASVSSISGAGGNVLSFGTPTQGINLLEGQIPEVQATINYECKSFLKSTTHTRLCFNIDGGNHSPSQNTPRLLAHPKRPANTLQFQLYKPDGTVWGSNAPNNNAKPYMTEMLVIGPDGTKAGQITLTAKLLNHQETAAPYADGSPYEAVFNGISASLNWNTTYWGQHPANCGAYYSSSDSFPFTVQAHASPVCEFISADDIDFGTHTAGSTNLKQSGNLTVRCTNGTPYTVGLIPSNGNQEGRGEMKSTNPANTDKVPYRLKKGNSSDLWGNQSSGTGSAQRFTGDSSNQTHTISAEVQNTDYTPGEYKDKVTVDIRY</sequence>
<evidence type="ECO:0000313" key="4">
    <source>
        <dbReference type="Proteomes" id="UP000234767"/>
    </source>
</evidence>
<dbReference type="PANTHER" id="PTHR37089">
    <property type="entry name" value="PROTEIN U-RELATED"/>
    <property type="match status" value="1"/>
</dbReference>
<dbReference type="GO" id="GO:0009289">
    <property type="term" value="C:pilus"/>
    <property type="evidence" value="ECO:0007669"/>
    <property type="project" value="InterPro"/>
</dbReference>
<dbReference type="Pfam" id="PF05229">
    <property type="entry name" value="SCPU"/>
    <property type="match status" value="2"/>
</dbReference>
<dbReference type="InterPro" id="IPR053167">
    <property type="entry name" value="Spore_coat_component"/>
</dbReference>
<dbReference type="AlphaFoldDB" id="A0A2I1X985"/>
<dbReference type="SMART" id="SM00972">
    <property type="entry name" value="SCPU"/>
    <property type="match status" value="1"/>
</dbReference>
<evidence type="ECO:0000256" key="1">
    <source>
        <dbReference type="SAM" id="MobiDB-lite"/>
    </source>
</evidence>
<dbReference type="InterPro" id="IPR036937">
    <property type="entry name" value="Adhesion_dom_fimbrial_sf"/>
</dbReference>
<evidence type="ECO:0000313" key="3">
    <source>
        <dbReference type="EMBL" id="PLA39197.1"/>
    </source>
</evidence>
<gene>
    <name evidence="3" type="ORF">CYK00_11980</name>
</gene>
<feature type="domain" description="Spore coat protein U/FanG" evidence="2">
    <location>
        <begin position="239"/>
        <end position="372"/>
    </location>
</feature>
<evidence type="ECO:0000259" key="2">
    <source>
        <dbReference type="Pfam" id="PF05229"/>
    </source>
</evidence>
<dbReference type="RefSeq" id="WP_070656215.1">
    <property type="nucleotide sequence ID" value="NZ_PKJO01000026.1"/>
</dbReference>
<name>A0A2I1X985_NEISI</name>
<accession>A0A2I1X985</accession>
<organism evidence="3 4">
    <name type="scientific">Neisseria sicca</name>
    <dbReference type="NCBI Taxonomy" id="490"/>
    <lineage>
        <taxon>Bacteria</taxon>
        <taxon>Pseudomonadati</taxon>
        <taxon>Pseudomonadota</taxon>
        <taxon>Betaproteobacteria</taxon>
        <taxon>Neisseriales</taxon>
        <taxon>Neisseriaceae</taxon>
        <taxon>Neisseria</taxon>
    </lineage>
</organism>
<dbReference type="Proteomes" id="UP000234767">
    <property type="component" value="Unassembled WGS sequence"/>
</dbReference>
<dbReference type="EMBL" id="PKJO01000026">
    <property type="protein sequence ID" value="PLA39197.1"/>
    <property type="molecule type" value="Genomic_DNA"/>
</dbReference>
<comment type="caution">
    <text evidence="3">The sequence shown here is derived from an EMBL/GenBank/DDBJ whole genome shotgun (WGS) entry which is preliminary data.</text>
</comment>
<feature type="region of interest" description="Disordered" evidence="1">
    <location>
        <begin position="292"/>
        <end position="347"/>
    </location>
</feature>
<dbReference type="InterPro" id="IPR007893">
    <property type="entry name" value="Spore_coat_U/FanG"/>
</dbReference>
<protein>
    <submittedName>
        <fullName evidence="3">SCPU domain-containing protein</fullName>
    </submittedName>
</protein>